<evidence type="ECO:0008006" key="4">
    <source>
        <dbReference type="Google" id="ProtNLM"/>
    </source>
</evidence>
<dbReference type="EMBL" id="FWFR01000003">
    <property type="protein sequence ID" value="SLN70681.1"/>
    <property type="molecule type" value="Genomic_DNA"/>
</dbReference>
<organism evidence="2 3">
    <name type="scientific">Oceanibacterium hippocampi</name>
    <dbReference type="NCBI Taxonomy" id="745714"/>
    <lineage>
        <taxon>Bacteria</taxon>
        <taxon>Pseudomonadati</taxon>
        <taxon>Pseudomonadota</taxon>
        <taxon>Alphaproteobacteria</taxon>
        <taxon>Sneathiellales</taxon>
        <taxon>Sneathiellaceae</taxon>
        <taxon>Oceanibacterium</taxon>
    </lineage>
</organism>
<feature type="signal peptide" evidence="1">
    <location>
        <begin position="1"/>
        <end position="24"/>
    </location>
</feature>
<keyword evidence="3" id="KW-1185">Reference proteome</keyword>
<proteinExistence type="predicted"/>
<dbReference type="PANTHER" id="PTHR42941:SF1">
    <property type="entry name" value="SLL1037 PROTEIN"/>
    <property type="match status" value="1"/>
</dbReference>
<dbReference type="InterPro" id="IPR011852">
    <property type="entry name" value="TRAP_TAXI"/>
</dbReference>
<evidence type="ECO:0000256" key="1">
    <source>
        <dbReference type="SAM" id="SignalP"/>
    </source>
</evidence>
<evidence type="ECO:0000313" key="2">
    <source>
        <dbReference type="EMBL" id="SLN70681.1"/>
    </source>
</evidence>
<name>A0A1Y5TS15_9PROT</name>
<keyword evidence="1" id="KW-0732">Signal</keyword>
<dbReference type="RefSeq" id="WP_085884663.1">
    <property type="nucleotide sequence ID" value="NZ_FWFR01000003.1"/>
</dbReference>
<protein>
    <recommendedName>
        <fullName evidence="4">NMT1/THI5 like protein</fullName>
    </recommendedName>
</protein>
<dbReference type="SUPFAM" id="SSF53850">
    <property type="entry name" value="Periplasmic binding protein-like II"/>
    <property type="match status" value="1"/>
</dbReference>
<dbReference type="OrthoDB" id="8111384at2"/>
<dbReference type="PANTHER" id="PTHR42941">
    <property type="entry name" value="SLL1037 PROTEIN"/>
    <property type="match status" value="1"/>
</dbReference>
<reference evidence="2 3" key="1">
    <citation type="submission" date="2017-03" db="EMBL/GenBank/DDBJ databases">
        <authorList>
            <person name="Afonso C.L."/>
            <person name="Miller P.J."/>
            <person name="Scott M.A."/>
            <person name="Spackman E."/>
            <person name="Goraichik I."/>
            <person name="Dimitrov K.M."/>
            <person name="Suarez D.L."/>
            <person name="Swayne D.E."/>
        </authorList>
    </citation>
    <scope>NUCLEOTIDE SEQUENCE [LARGE SCALE GENOMIC DNA]</scope>
    <source>
        <strain evidence="2 3">CECT 7691</strain>
    </source>
</reference>
<dbReference type="Proteomes" id="UP000193200">
    <property type="component" value="Unassembled WGS sequence"/>
</dbReference>
<gene>
    <name evidence="2" type="ORF">OCH7691_03308</name>
</gene>
<dbReference type="InParanoid" id="A0A1Y5TS15"/>
<feature type="chain" id="PRO_5013323197" description="NMT1/THI5 like protein" evidence="1">
    <location>
        <begin position="25"/>
        <end position="342"/>
    </location>
</feature>
<dbReference type="NCBIfam" id="TIGR02122">
    <property type="entry name" value="TRAP_TAXI"/>
    <property type="match status" value="1"/>
</dbReference>
<dbReference type="Pfam" id="PF16868">
    <property type="entry name" value="NMT1_3"/>
    <property type="match status" value="1"/>
</dbReference>
<dbReference type="Gene3D" id="3.40.190.10">
    <property type="entry name" value="Periplasmic binding protein-like II"/>
    <property type="match status" value="2"/>
</dbReference>
<sequence length="342" mass="37025">MTRLKQAMLAGFGAAAFAIGGAEAADKTYLKMDTLAPGSSAYVFSVAFSGVVQKHLPYEIQVSSGKTAVRMAIDAAKGDVDLYLASMTINHFMANGQAMFKNAPEAPELFKKLRGIINYPIGAYHMVTYSDSGINSLEDIKGKRVFIGPPKGAARVVTSQIIKGVTGYEPGVDFEEAKLDWNSAAQAFQDRQLDVYVGLTSVPSPQIEQFAVSDKIRLLGIPADKMDSEGVKKALGTPGRTVETIAAGTYGDRQINQEDVTTVGTQAGLATHVGVSEEIVYNMTKAIFENLAEFHGNAAWLKNVNRDSVFDYMNFPLHAGAYRYYREAGFDIPEDLIPPEAK</sequence>
<accession>A0A1Y5TS15</accession>
<dbReference type="AlphaFoldDB" id="A0A1Y5TS15"/>
<evidence type="ECO:0000313" key="3">
    <source>
        <dbReference type="Proteomes" id="UP000193200"/>
    </source>
</evidence>